<organism evidence="7 8">
    <name type="scientific">Enterocloster hominis</name>
    <name type="common">ex Liu et al. 2021</name>
    <dbReference type="NCBI Taxonomy" id="2763663"/>
    <lineage>
        <taxon>Bacteria</taxon>
        <taxon>Bacillati</taxon>
        <taxon>Bacillota</taxon>
        <taxon>Clostridia</taxon>
        <taxon>Lachnospirales</taxon>
        <taxon>Lachnospiraceae</taxon>
        <taxon>Enterocloster</taxon>
    </lineage>
</organism>
<evidence type="ECO:0000256" key="4">
    <source>
        <dbReference type="ARBA" id="ARBA00023277"/>
    </source>
</evidence>
<comment type="caution">
    <text evidence="7">The sequence shown here is derived from an EMBL/GenBank/DDBJ whole genome shotgun (WGS) entry which is preliminary data.</text>
</comment>
<dbReference type="EMBL" id="JACRTJ010000021">
    <property type="protein sequence ID" value="MBC8599481.1"/>
    <property type="molecule type" value="Genomic_DNA"/>
</dbReference>
<evidence type="ECO:0000256" key="3">
    <source>
        <dbReference type="ARBA" id="ARBA00022801"/>
    </source>
</evidence>
<dbReference type="InterPro" id="IPR011059">
    <property type="entry name" value="Metal-dep_hydrolase_composite"/>
</dbReference>
<evidence type="ECO:0000256" key="5">
    <source>
        <dbReference type="PIRNR" id="PIRNR038994"/>
    </source>
</evidence>
<reference evidence="7 8" key="1">
    <citation type="submission" date="2020-08" db="EMBL/GenBank/DDBJ databases">
        <title>Genome public.</title>
        <authorList>
            <person name="Liu C."/>
            <person name="Sun Q."/>
        </authorList>
    </citation>
    <scope>NUCLEOTIDE SEQUENCE [LARGE SCALE GENOMIC DNA]</scope>
    <source>
        <strain evidence="7 8">BX10</strain>
    </source>
</reference>
<proteinExistence type="inferred from homology"/>
<keyword evidence="2" id="KW-0479">Metal-binding</keyword>
<comment type="similarity">
    <text evidence="1 5">Belongs to the metallo-dependent hydrolases superfamily. NagA family.</text>
</comment>
<sequence>MRITGGSVFDLEHGFCEKDLCTDGSVFAGTSSDGETVDASGCYVIPGLVDVHFHGCVGEDFSDATPEGLQAMADYELSEGVAYICPAGMTLGEDQLSLICKNAAAHKEKNSGGAELVGVHLEGPFLSSAKKGAQNSDFLHDPDVPMLKRLQADARGLVKLVTLAPEQPGSMEFIQAAAEEGIHVSIGHTVADYETASAAFAAGADHATHLYNGMPSLHHREPAVIGAAFDNKKVMPEIICDGIHVHGSVIRATFAMFGAERMILISDSLRATGMPDGEYPFGGQMIEVHGNRATLLGHPETLAGSVTSLMGCLRQAVKFGIPVADAVRAASYNPARSIGMEDRIGSLTEGKEATFVLLDKETLETKRIVFKGKTVSQA</sequence>
<dbReference type="GO" id="GO:0008448">
    <property type="term" value="F:N-acetylglucosamine-6-phosphate deacetylase activity"/>
    <property type="evidence" value="ECO:0007669"/>
    <property type="project" value="UniProtKB-EC"/>
</dbReference>
<evidence type="ECO:0000259" key="6">
    <source>
        <dbReference type="Pfam" id="PF01979"/>
    </source>
</evidence>
<dbReference type="SUPFAM" id="SSF51338">
    <property type="entry name" value="Composite domain of metallo-dependent hydrolases"/>
    <property type="match status" value="1"/>
</dbReference>
<dbReference type="Gene3D" id="2.30.40.10">
    <property type="entry name" value="Urease, subunit C, domain 1"/>
    <property type="match status" value="1"/>
</dbReference>
<dbReference type="CDD" id="cd00854">
    <property type="entry name" value="NagA"/>
    <property type="match status" value="1"/>
</dbReference>
<dbReference type="PANTHER" id="PTHR11113">
    <property type="entry name" value="N-ACETYLGLUCOSAMINE-6-PHOSPHATE DEACETYLASE"/>
    <property type="match status" value="1"/>
</dbReference>
<accession>A0ABR7NTN4</accession>
<dbReference type="PANTHER" id="PTHR11113:SF14">
    <property type="entry name" value="N-ACETYLGLUCOSAMINE-6-PHOSPHATE DEACETYLASE"/>
    <property type="match status" value="1"/>
</dbReference>
<keyword evidence="4 5" id="KW-0119">Carbohydrate metabolism</keyword>
<dbReference type="InterPro" id="IPR006680">
    <property type="entry name" value="Amidohydro-rel"/>
</dbReference>
<dbReference type="Pfam" id="PF01979">
    <property type="entry name" value="Amidohydro_1"/>
    <property type="match status" value="1"/>
</dbReference>
<dbReference type="SUPFAM" id="SSF51556">
    <property type="entry name" value="Metallo-dependent hydrolases"/>
    <property type="match status" value="1"/>
</dbReference>
<evidence type="ECO:0000256" key="1">
    <source>
        <dbReference type="ARBA" id="ARBA00010716"/>
    </source>
</evidence>
<evidence type="ECO:0000256" key="2">
    <source>
        <dbReference type="ARBA" id="ARBA00022723"/>
    </source>
</evidence>
<dbReference type="EC" id="3.5.1.25" evidence="7"/>
<keyword evidence="3 5" id="KW-0378">Hydrolase</keyword>
<keyword evidence="8" id="KW-1185">Reference proteome</keyword>
<evidence type="ECO:0000313" key="7">
    <source>
        <dbReference type="EMBL" id="MBC8599481.1"/>
    </source>
</evidence>
<feature type="domain" description="Amidohydrolase-related" evidence="6">
    <location>
        <begin position="43"/>
        <end position="374"/>
    </location>
</feature>
<evidence type="ECO:0000313" key="8">
    <source>
        <dbReference type="Proteomes" id="UP000647491"/>
    </source>
</evidence>
<gene>
    <name evidence="7" type="primary">nagA</name>
    <name evidence="7" type="ORF">H8708_09630</name>
</gene>
<dbReference type="InterPro" id="IPR003764">
    <property type="entry name" value="GlcNAc_6-P_deAcase"/>
</dbReference>
<dbReference type="RefSeq" id="WP_262427712.1">
    <property type="nucleotide sequence ID" value="NZ_JACRTJ010000021.1"/>
</dbReference>
<dbReference type="PIRSF" id="PIRSF038994">
    <property type="entry name" value="NagA"/>
    <property type="match status" value="1"/>
</dbReference>
<protein>
    <submittedName>
        <fullName evidence="7">N-acetylglucosamine-6-phosphate deacetylase</fullName>
        <ecNumber evidence="7">3.5.1.25</ecNumber>
    </submittedName>
</protein>
<dbReference type="NCBIfam" id="TIGR00221">
    <property type="entry name" value="nagA"/>
    <property type="match status" value="1"/>
</dbReference>
<name>A0ABR7NTN4_9FIRM</name>
<dbReference type="Proteomes" id="UP000647491">
    <property type="component" value="Unassembled WGS sequence"/>
</dbReference>
<dbReference type="InterPro" id="IPR032466">
    <property type="entry name" value="Metal_Hydrolase"/>
</dbReference>
<dbReference type="Gene3D" id="3.20.20.140">
    <property type="entry name" value="Metal-dependent hydrolases"/>
    <property type="match status" value="1"/>
</dbReference>